<dbReference type="GO" id="GO:0005886">
    <property type="term" value="C:plasma membrane"/>
    <property type="evidence" value="ECO:0007669"/>
    <property type="project" value="UniProtKB-SubCell"/>
</dbReference>
<dbReference type="AlphaFoldDB" id="A0A939EMK0"/>
<feature type="domain" description="HAMP" evidence="10">
    <location>
        <begin position="472"/>
        <end position="525"/>
    </location>
</feature>
<comment type="similarity">
    <text evidence="4">Belongs to the methyl-accepting chemotaxis (MCP) protein family.</text>
</comment>
<reference evidence="11" key="1">
    <citation type="submission" date="2021-03" db="EMBL/GenBank/DDBJ databases">
        <title>Roseibium sp. CAU 1637 isolated from Incheon.</title>
        <authorList>
            <person name="Kim W."/>
        </authorList>
    </citation>
    <scope>NUCLEOTIDE SEQUENCE</scope>
    <source>
        <strain evidence="11">CAU 1637</strain>
    </source>
</reference>
<dbReference type="Pfam" id="PF00672">
    <property type="entry name" value="HAMP"/>
    <property type="match status" value="1"/>
</dbReference>
<dbReference type="GO" id="GO:0007165">
    <property type="term" value="P:signal transduction"/>
    <property type="evidence" value="ECO:0007669"/>
    <property type="project" value="UniProtKB-KW"/>
</dbReference>
<feature type="region of interest" description="Disordered" evidence="6">
    <location>
        <begin position="571"/>
        <end position="593"/>
    </location>
</feature>
<evidence type="ECO:0000256" key="3">
    <source>
        <dbReference type="ARBA" id="ARBA00023224"/>
    </source>
</evidence>
<keyword evidence="7" id="KW-0812">Transmembrane</keyword>
<dbReference type="InterPro" id="IPR004090">
    <property type="entry name" value="Chemotax_Me-accpt_rcpt"/>
</dbReference>
<dbReference type="SUPFAM" id="SSF58104">
    <property type="entry name" value="Methyl-accepting chemotaxis protein (MCP) signaling domain"/>
    <property type="match status" value="1"/>
</dbReference>
<dbReference type="CDD" id="cd06225">
    <property type="entry name" value="HAMP"/>
    <property type="match status" value="1"/>
</dbReference>
<evidence type="ECO:0000256" key="5">
    <source>
        <dbReference type="PROSITE-ProRule" id="PRU00284"/>
    </source>
</evidence>
<evidence type="ECO:0000259" key="9">
    <source>
        <dbReference type="PROSITE" id="PS50192"/>
    </source>
</evidence>
<comment type="subcellular location">
    <subcellularLocation>
        <location evidence="1">Cell inner membrane</location>
        <topology evidence="1">Multi-pass membrane protein</topology>
    </subcellularLocation>
</comment>
<dbReference type="Gene3D" id="1.10.287.950">
    <property type="entry name" value="Methyl-accepting chemotaxis protein"/>
    <property type="match status" value="1"/>
</dbReference>
<dbReference type="SMART" id="SM00304">
    <property type="entry name" value="HAMP"/>
    <property type="match status" value="1"/>
</dbReference>
<proteinExistence type="inferred from homology"/>
<organism evidence="11 12">
    <name type="scientific">Roseibium limicola</name>
    <dbReference type="NCBI Taxonomy" id="2816037"/>
    <lineage>
        <taxon>Bacteria</taxon>
        <taxon>Pseudomonadati</taxon>
        <taxon>Pseudomonadota</taxon>
        <taxon>Alphaproteobacteria</taxon>
        <taxon>Hyphomicrobiales</taxon>
        <taxon>Stappiaceae</taxon>
        <taxon>Roseibium</taxon>
    </lineage>
</organism>
<dbReference type="PROSITE" id="PS50885">
    <property type="entry name" value="HAMP"/>
    <property type="match status" value="1"/>
</dbReference>
<dbReference type="Proteomes" id="UP000664779">
    <property type="component" value="Unassembled WGS sequence"/>
</dbReference>
<feature type="domain" description="T-SNARE coiled-coil homology" evidence="9">
    <location>
        <begin position="717"/>
        <end position="779"/>
    </location>
</feature>
<dbReference type="EMBL" id="JAFLNF010000003">
    <property type="protein sequence ID" value="MBO0345329.1"/>
    <property type="molecule type" value="Genomic_DNA"/>
</dbReference>
<dbReference type="SMART" id="SM00283">
    <property type="entry name" value="MA"/>
    <property type="match status" value="1"/>
</dbReference>
<feature type="domain" description="Methyl-accepting transducer" evidence="8">
    <location>
        <begin position="558"/>
        <end position="794"/>
    </location>
</feature>
<gene>
    <name evidence="11" type="ORF">J0X15_08865</name>
</gene>
<dbReference type="PROSITE" id="PS50192">
    <property type="entry name" value="T_SNARE"/>
    <property type="match status" value="1"/>
</dbReference>
<name>A0A939EMK0_9HYPH</name>
<evidence type="ECO:0000256" key="7">
    <source>
        <dbReference type="SAM" id="Phobius"/>
    </source>
</evidence>
<dbReference type="InterPro" id="IPR000727">
    <property type="entry name" value="T_SNARE_dom"/>
</dbReference>
<dbReference type="Pfam" id="PF00015">
    <property type="entry name" value="MCPsignal"/>
    <property type="match status" value="1"/>
</dbReference>
<evidence type="ECO:0000256" key="2">
    <source>
        <dbReference type="ARBA" id="ARBA00022519"/>
    </source>
</evidence>
<keyword evidence="3 5" id="KW-0807">Transducer</keyword>
<feature type="transmembrane region" description="Helical" evidence="7">
    <location>
        <begin position="447"/>
        <end position="475"/>
    </location>
</feature>
<keyword evidence="7" id="KW-0472">Membrane</keyword>
<dbReference type="Gene3D" id="6.10.340.10">
    <property type="match status" value="1"/>
</dbReference>
<comment type="caution">
    <text evidence="11">The sequence shown here is derived from an EMBL/GenBank/DDBJ whole genome shotgun (WGS) entry which is preliminary data.</text>
</comment>
<evidence type="ECO:0000256" key="1">
    <source>
        <dbReference type="ARBA" id="ARBA00004429"/>
    </source>
</evidence>
<evidence type="ECO:0000256" key="4">
    <source>
        <dbReference type="ARBA" id="ARBA00029447"/>
    </source>
</evidence>
<dbReference type="PRINTS" id="PR00260">
    <property type="entry name" value="CHEMTRNSDUCR"/>
</dbReference>
<keyword evidence="2" id="KW-0997">Cell inner membrane</keyword>
<dbReference type="GO" id="GO:0004888">
    <property type="term" value="F:transmembrane signaling receptor activity"/>
    <property type="evidence" value="ECO:0007669"/>
    <property type="project" value="InterPro"/>
</dbReference>
<keyword evidence="2" id="KW-1003">Cell membrane</keyword>
<dbReference type="PROSITE" id="PS50111">
    <property type="entry name" value="CHEMOTAXIS_TRANSDUC_2"/>
    <property type="match status" value="1"/>
</dbReference>
<keyword evidence="7" id="KW-1133">Transmembrane helix</keyword>
<dbReference type="RefSeq" id="WP_206939800.1">
    <property type="nucleotide sequence ID" value="NZ_JAFLNF010000003.1"/>
</dbReference>
<evidence type="ECO:0000313" key="12">
    <source>
        <dbReference type="Proteomes" id="UP000664779"/>
    </source>
</evidence>
<evidence type="ECO:0000259" key="8">
    <source>
        <dbReference type="PROSITE" id="PS50111"/>
    </source>
</evidence>
<feature type="compositionally biased region" description="Low complexity" evidence="6">
    <location>
        <begin position="583"/>
        <end position="593"/>
    </location>
</feature>
<protein>
    <submittedName>
        <fullName evidence="11">HAMP domain-containing protein</fullName>
    </submittedName>
</protein>
<evidence type="ECO:0000259" key="10">
    <source>
        <dbReference type="PROSITE" id="PS50885"/>
    </source>
</evidence>
<accession>A0A939EMK0</accession>
<dbReference type="InterPro" id="IPR003660">
    <property type="entry name" value="HAMP_dom"/>
</dbReference>
<dbReference type="PANTHER" id="PTHR32089:SF112">
    <property type="entry name" value="LYSOZYME-LIKE PROTEIN-RELATED"/>
    <property type="match status" value="1"/>
</dbReference>
<dbReference type="PANTHER" id="PTHR32089">
    <property type="entry name" value="METHYL-ACCEPTING CHEMOTAXIS PROTEIN MCPB"/>
    <property type="match status" value="1"/>
</dbReference>
<sequence>MNRLLKPLGNVRLTWKLGGGCAALVLLTAAVGGFGTLSILNLKGQSETGAAATHVMATLQHVSSDRETYMKLQSAEAAEAAVGQIGSLEKALLTLDSALPEGAEAHRRVKDAENQISALSGKFTEVVSATDAKREVVGTLMSSTNRLRAAANGIADQMQTIRRKATGEAKNAGSLRNRADRVLLLIADIQDEALVLEDGFVELKTKEMAFDPAAAEQAKEIYATLLESAGRLEKAAKKAGKLKLEGLKPEDMKGMVDKGGELSAIIETAINATKNVDKVRARVSAIKLLDTISDDSHALSRLAFAASGQARKVASSATSQVTIVELVAGNADKFVKEALGLEATTMALFSGLGTASSDDVINRLAILQNLANTLKADAAAFAAMKAPSEAILDEIETFRSNFATLEAAYETVDTVTAELNTLSAQMREGIAELAEAQADEASAQSTLALSLIAIAVAVSVGLGLLIALVLSLVIARPTQNLTKVMASLAAGNTDVEIPSTDQKDEIGDMSRTVQIFRDNALERRRLEDVSAEDSRLQQVRQGKVDGLITAFRTSVQQMFISLTDTAREMDGTAHSLQEISGRSAAQAADTSSASEAASMNVENVAGAAEELSASIGEISSQVGRTTEIVSTATQAVRETNGKVAVLSEAAGKIGEVVSLIQAIAEQTNLLALNATIEAARAGEAGRGFAVVAAEVKELATQTSKATEEISTQITTIQGSTKDAVEAIGSISGIMEEVDGYTQSIASAVTQQGSATNEISGNVQRASEGTRSVQSNMVSLAEAVEETRVASGSVLSAAGHLGQRSGELQKEIETFLAEVAAA</sequence>
<dbReference type="GO" id="GO:0006935">
    <property type="term" value="P:chemotaxis"/>
    <property type="evidence" value="ECO:0007669"/>
    <property type="project" value="InterPro"/>
</dbReference>
<dbReference type="InterPro" id="IPR004089">
    <property type="entry name" value="MCPsignal_dom"/>
</dbReference>
<evidence type="ECO:0000256" key="6">
    <source>
        <dbReference type="SAM" id="MobiDB-lite"/>
    </source>
</evidence>
<evidence type="ECO:0000313" key="11">
    <source>
        <dbReference type="EMBL" id="MBO0345329.1"/>
    </source>
</evidence>
<keyword evidence="12" id="KW-1185">Reference proteome</keyword>